<evidence type="ECO:0000259" key="9">
    <source>
        <dbReference type="PROSITE" id="PS50931"/>
    </source>
</evidence>
<dbReference type="Gene3D" id="3.30.450.40">
    <property type="match status" value="1"/>
</dbReference>
<dbReference type="Proteomes" id="UP001604043">
    <property type="component" value="Unassembled WGS sequence"/>
</dbReference>
<feature type="compositionally biased region" description="Gly residues" evidence="7">
    <location>
        <begin position="11"/>
        <end position="24"/>
    </location>
</feature>
<dbReference type="InterPro" id="IPR029016">
    <property type="entry name" value="GAF-like_dom_sf"/>
</dbReference>
<dbReference type="EMBL" id="JBAFUR010000001">
    <property type="protein sequence ID" value="MFG1251468.1"/>
    <property type="molecule type" value="Genomic_DNA"/>
</dbReference>
<evidence type="ECO:0000256" key="4">
    <source>
        <dbReference type="ARBA" id="ARBA00023015"/>
    </source>
</evidence>
<evidence type="ECO:0000313" key="10">
    <source>
        <dbReference type="EMBL" id="MFG1251468.1"/>
    </source>
</evidence>
<dbReference type="Gene3D" id="3.40.50.300">
    <property type="entry name" value="P-loop containing nucleotide triphosphate hydrolases"/>
    <property type="match status" value="1"/>
</dbReference>
<dbReference type="Pfam" id="PF25601">
    <property type="entry name" value="AAA_lid_14"/>
    <property type="match status" value="1"/>
</dbReference>
<dbReference type="PRINTS" id="PR01590">
    <property type="entry name" value="HTHFIS"/>
</dbReference>
<dbReference type="InterPro" id="IPR000847">
    <property type="entry name" value="LysR_HTH_N"/>
</dbReference>
<dbReference type="SMART" id="SM00382">
    <property type="entry name" value="AAA"/>
    <property type="match status" value="1"/>
</dbReference>
<dbReference type="InterPro" id="IPR003018">
    <property type="entry name" value="GAF"/>
</dbReference>
<keyword evidence="11" id="KW-1185">Reference proteome</keyword>
<dbReference type="Gene3D" id="1.10.10.60">
    <property type="entry name" value="Homeodomain-like"/>
    <property type="match status" value="1"/>
</dbReference>
<dbReference type="InterPro" id="IPR003593">
    <property type="entry name" value="AAA+_ATPase"/>
</dbReference>
<reference evidence="10 11" key="1">
    <citation type="submission" date="2024-02" db="EMBL/GenBank/DDBJ databases">
        <title>Expansion and revision of Xanthobacter and proposal of Roseixanthobacter gen. nov.</title>
        <authorList>
            <person name="Soltysiak M.P.M."/>
            <person name="Jalihal A."/>
            <person name="Ory A."/>
            <person name="Chrisophersen C."/>
            <person name="Lee A.D."/>
            <person name="Boulton J."/>
            <person name="Springer M."/>
        </authorList>
    </citation>
    <scope>NUCLEOTIDE SEQUENCE [LARGE SCALE GENOMIC DNA]</scope>
    <source>
        <strain evidence="10 11">CB5</strain>
    </source>
</reference>
<evidence type="ECO:0000256" key="2">
    <source>
        <dbReference type="ARBA" id="ARBA00022840"/>
    </source>
</evidence>
<name>A0ABW6ZCF8_9HYPH</name>
<evidence type="ECO:0000256" key="6">
    <source>
        <dbReference type="ARBA" id="ARBA00023163"/>
    </source>
</evidence>
<dbReference type="SUPFAM" id="SSF46689">
    <property type="entry name" value="Homeodomain-like"/>
    <property type="match status" value="1"/>
</dbReference>
<feature type="region of interest" description="Disordered" evidence="7">
    <location>
        <begin position="1"/>
        <end position="31"/>
    </location>
</feature>
<dbReference type="InterPro" id="IPR002197">
    <property type="entry name" value="HTH_Fis"/>
</dbReference>
<evidence type="ECO:0000256" key="7">
    <source>
        <dbReference type="SAM" id="MobiDB-lite"/>
    </source>
</evidence>
<dbReference type="InterPro" id="IPR027417">
    <property type="entry name" value="P-loop_NTPase"/>
</dbReference>
<dbReference type="RefSeq" id="WP_394006139.1">
    <property type="nucleotide sequence ID" value="NZ_JBAFUR010000001.1"/>
</dbReference>
<feature type="domain" description="Sigma-54 factor interaction" evidence="8">
    <location>
        <begin position="363"/>
        <end position="592"/>
    </location>
</feature>
<dbReference type="SUPFAM" id="SSF52540">
    <property type="entry name" value="P-loop containing nucleoside triphosphate hydrolases"/>
    <property type="match status" value="1"/>
</dbReference>
<protein>
    <submittedName>
        <fullName evidence="10">Sigma-54-dependent Fis family transcriptional regulator</fullName>
    </submittedName>
</protein>
<dbReference type="InterPro" id="IPR009057">
    <property type="entry name" value="Homeodomain-like_sf"/>
</dbReference>
<keyword evidence="1" id="KW-0547">Nucleotide-binding</keyword>
<dbReference type="PROSITE" id="PS50931">
    <property type="entry name" value="HTH_LYSR"/>
    <property type="match status" value="1"/>
</dbReference>
<evidence type="ECO:0000256" key="5">
    <source>
        <dbReference type="ARBA" id="ARBA00023125"/>
    </source>
</evidence>
<dbReference type="InterPro" id="IPR002078">
    <property type="entry name" value="Sigma_54_int"/>
</dbReference>
<dbReference type="Gene3D" id="1.10.8.60">
    <property type="match status" value="1"/>
</dbReference>
<proteinExistence type="predicted"/>
<evidence type="ECO:0000256" key="3">
    <source>
        <dbReference type="ARBA" id="ARBA00023012"/>
    </source>
</evidence>
<dbReference type="PANTHER" id="PTHR32071">
    <property type="entry name" value="TRANSCRIPTIONAL REGULATORY PROTEIN"/>
    <property type="match status" value="1"/>
</dbReference>
<evidence type="ECO:0000256" key="1">
    <source>
        <dbReference type="ARBA" id="ARBA00022741"/>
    </source>
</evidence>
<evidence type="ECO:0000259" key="8">
    <source>
        <dbReference type="PROSITE" id="PS50045"/>
    </source>
</evidence>
<dbReference type="PROSITE" id="PS00675">
    <property type="entry name" value="SIGMA54_INTERACT_1"/>
    <property type="match status" value="1"/>
</dbReference>
<feature type="domain" description="HTH lysR-type" evidence="9">
    <location>
        <begin position="639"/>
        <end position="666"/>
    </location>
</feature>
<dbReference type="InterPro" id="IPR025662">
    <property type="entry name" value="Sigma_54_int_dom_ATP-bd_1"/>
</dbReference>
<dbReference type="Pfam" id="PF00158">
    <property type="entry name" value="Sigma54_activat"/>
    <property type="match status" value="1"/>
</dbReference>
<evidence type="ECO:0000313" key="11">
    <source>
        <dbReference type="Proteomes" id="UP001604043"/>
    </source>
</evidence>
<keyword evidence="4" id="KW-0805">Transcription regulation</keyword>
<feature type="compositionally biased region" description="Polar residues" evidence="7">
    <location>
        <begin position="1"/>
        <end position="10"/>
    </location>
</feature>
<dbReference type="InterPro" id="IPR025944">
    <property type="entry name" value="Sigma_54_int_dom_CS"/>
</dbReference>
<dbReference type="SUPFAM" id="SSF55781">
    <property type="entry name" value="GAF domain-like"/>
    <property type="match status" value="1"/>
</dbReference>
<keyword evidence="2" id="KW-0067">ATP-binding</keyword>
<dbReference type="Pfam" id="PF02954">
    <property type="entry name" value="HTH_8"/>
    <property type="match status" value="1"/>
</dbReference>
<sequence>MNPPAGTSATGQGGLPANGSGGATTGTPRRPAWRAELVPHREIARAWEQFHQDGAASAVIRPAVMASWQRSRLHLIAADRAAAPVVSEAELFRRRHQNNRLVTAARLAMEEARHLLSDAHSMLILSDPDGTILEAEGDARALDTGQEVKLQQGGLWCEAEIGTNAIGTALACGRPVQIHAAEHFCAPVQRWTCAAAPVRHPFDREIIGAVDISGSTDTFNPQNLAHAVALAHQIEAVLGRRMEMEHEQVLRHFLSKRSLWLTEEILAFGRSGALIYSTDRALKEAARRSDRLIADGRLTALKDVTPDAWAARIAQLLPGASVEIVREDGEEIGGVVVLHAARRPKPSPRDPQRELEPLSFDAIIGESAIIEEVKAKARRMAESGLPILLEGETGVGKEVFARAIHGVRAPVGPFVPLNCGGLPRDLIASELFGYEKGAFTGADAAGKQGKVEAADGGLLCLDEIGEMPLELQSYLLRVLEDGVVYRVGGHTGRRVDLRLVSMTNRDLTGEVAAGRFRKDLFYRIAALRLRIPPLRERGDDVLLLLDHIGRSAAARAGLPAPRFTDAARAALAAYAWPGNVRELRNVVEMLIAMGSADTPIDVADLPPEIATAAAAAPPATDLRTVEEAAIRAAVDACGGNLTRAARRLGIARSTLYMRLAALERDA</sequence>
<dbReference type="InterPro" id="IPR058031">
    <property type="entry name" value="AAA_lid_NorR"/>
</dbReference>
<comment type="caution">
    <text evidence="10">The sequence shown here is derived from an EMBL/GenBank/DDBJ whole genome shotgun (WGS) entry which is preliminary data.</text>
</comment>
<keyword evidence="3" id="KW-0902">Two-component regulatory system</keyword>
<dbReference type="CDD" id="cd00009">
    <property type="entry name" value="AAA"/>
    <property type="match status" value="1"/>
</dbReference>
<keyword evidence="5" id="KW-0238">DNA-binding</keyword>
<dbReference type="PROSITE" id="PS00688">
    <property type="entry name" value="SIGMA54_INTERACT_3"/>
    <property type="match status" value="1"/>
</dbReference>
<keyword evidence="6" id="KW-0804">Transcription</keyword>
<dbReference type="PROSITE" id="PS50045">
    <property type="entry name" value="SIGMA54_INTERACT_4"/>
    <property type="match status" value="1"/>
</dbReference>
<accession>A0ABW6ZCF8</accession>
<gene>
    <name evidence="10" type="ORF">V5F30_04590</name>
</gene>
<dbReference type="Pfam" id="PF01590">
    <property type="entry name" value="GAF"/>
    <property type="match status" value="1"/>
</dbReference>
<organism evidence="10 11">
    <name type="scientific">Xanthobacter aminoxidans</name>
    <dbReference type="NCBI Taxonomy" id="186280"/>
    <lineage>
        <taxon>Bacteria</taxon>
        <taxon>Pseudomonadati</taxon>
        <taxon>Pseudomonadota</taxon>
        <taxon>Alphaproteobacteria</taxon>
        <taxon>Hyphomicrobiales</taxon>
        <taxon>Xanthobacteraceae</taxon>
        <taxon>Xanthobacter</taxon>
    </lineage>
</organism>